<accession>A0A117NI14</accession>
<dbReference type="AlphaFoldDB" id="A0A117NI14"/>
<evidence type="ECO:0000313" key="1">
    <source>
        <dbReference type="EMBL" id="KUM49266.1"/>
    </source>
</evidence>
<sequence>MRYHGYLLTRPFGIRFLFSQEDRQSTGTREPLAYNRL</sequence>
<geneLocation type="mitochondrion" evidence="1"/>
<proteinExistence type="predicted"/>
<organism evidence="1">
    <name type="scientific">Picea glauca</name>
    <name type="common">White spruce</name>
    <name type="synonym">Pinus glauca</name>
    <dbReference type="NCBI Taxonomy" id="3330"/>
    <lineage>
        <taxon>Eukaryota</taxon>
        <taxon>Viridiplantae</taxon>
        <taxon>Streptophyta</taxon>
        <taxon>Embryophyta</taxon>
        <taxon>Tracheophyta</taxon>
        <taxon>Spermatophyta</taxon>
        <taxon>Pinopsida</taxon>
        <taxon>Pinidae</taxon>
        <taxon>Conifers I</taxon>
        <taxon>Pinales</taxon>
        <taxon>Pinaceae</taxon>
        <taxon>Picea</taxon>
    </lineage>
</organism>
<dbReference type="EMBL" id="LKAM01000003">
    <property type="protein sequence ID" value="KUM49266.1"/>
    <property type="molecule type" value="Genomic_DNA"/>
</dbReference>
<protein>
    <submittedName>
        <fullName evidence="1">Uncharacterized protein</fullName>
    </submittedName>
</protein>
<gene>
    <name evidence="1" type="ORF">ABT39_MTgene3815</name>
</gene>
<comment type="caution">
    <text evidence="1">The sequence shown here is derived from an EMBL/GenBank/DDBJ whole genome shotgun (WGS) entry which is preliminary data.</text>
</comment>
<keyword evidence="1" id="KW-0496">Mitochondrion</keyword>
<name>A0A117NI14_PICGL</name>
<reference evidence="1" key="1">
    <citation type="journal article" date="2015" name="Genome Biol. Evol.">
        <title>Organellar Genomes of White Spruce (Picea glauca): Assembly and Annotation.</title>
        <authorList>
            <person name="Jackman S.D."/>
            <person name="Warren R.L."/>
            <person name="Gibb E.A."/>
            <person name="Vandervalk B.P."/>
            <person name="Mohamadi H."/>
            <person name="Chu J."/>
            <person name="Raymond A."/>
            <person name="Pleasance S."/>
            <person name="Coope R."/>
            <person name="Wildung M.R."/>
            <person name="Ritland C.E."/>
            <person name="Bousquet J."/>
            <person name="Jones S.J."/>
            <person name="Bohlmann J."/>
            <person name="Birol I."/>
        </authorList>
    </citation>
    <scope>NUCLEOTIDE SEQUENCE [LARGE SCALE GENOMIC DNA]</scope>
    <source>
        <tissue evidence="1">Flushing bud</tissue>
    </source>
</reference>